<accession>W2TZ72</accession>
<keyword evidence="2" id="KW-0812">Transmembrane</keyword>
<keyword evidence="4" id="KW-1185">Reference proteome</keyword>
<dbReference type="Proteomes" id="UP000053676">
    <property type="component" value="Unassembled WGS sequence"/>
</dbReference>
<evidence type="ECO:0000256" key="2">
    <source>
        <dbReference type="SAM" id="Phobius"/>
    </source>
</evidence>
<evidence type="ECO:0000313" key="3">
    <source>
        <dbReference type="EMBL" id="ETN86974.1"/>
    </source>
</evidence>
<dbReference type="KEGG" id="nai:NECAME_16025"/>
<feature type="transmembrane region" description="Helical" evidence="2">
    <location>
        <begin position="6"/>
        <end position="27"/>
    </location>
</feature>
<gene>
    <name evidence="3" type="ORF">NECAME_16025</name>
</gene>
<protein>
    <submittedName>
        <fullName evidence="3">Uncharacterized protein</fullName>
    </submittedName>
</protein>
<name>W2TZ72_NECAM</name>
<evidence type="ECO:0000256" key="1">
    <source>
        <dbReference type="SAM" id="MobiDB-lite"/>
    </source>
</evidence>
<organism evidence="3 4">
    <name type="scientific">Necator americanus</name>
    <name type="common">Human hookworm</name>
    <dbReference type="NCBI Taxonomy" id="51031"/>
    <lineage>
        <taxon>Eukaryota</taxon>
        <taxon>Metazoa</taxon>
        <taxon>Ecdysozoa</taxon>
        <taxon>Nematoda</taxon>
        <taxon>Chromadorea</taxon>
        <taxon>Rhabditida</taxon>
        <taxon>Rhabditina</taxon>
        <taxon>Rhabditomorpha</taxon>
        <taxon>Strongyloidea</taxon>
        <taxon>Ancylostomatidae</taxon>
        <taxon>Bunostominae</taxon>
        <taxon>Necator</taxon>
    </lineage>
</organism>
<dbReference type="AlphaFoldDB" id="W2TZ72"/>
<keyword evidence="2" id="KW-0472">Membrane</keyword>
<proteinExistence type="predicted"/>
<keyword evidence="2" id="KW-1133">Transmembrane helix</keyword>
<dbReference type="OrthoDB" id="5853375at2759"/>
<sequence length="107" mass="12420">MATRTIVYACFAYIPWFFSISITVHMAGEGCLTRTNPYTLTFTYGCRIFSGRDRNPEIDLEREVVFDQFPPFPHNQTPNKKKEEGDFSGQQSLRVLLKSAQFWRLGM</sequence>
<evidence type="ECO:0000313" key="4">
    <source>
        <dbReference type="Proteomes" id="UP000053676"/>
    </source>
</evidence>
<feature type="region of interest" description="Disordered" evidence="1">
    <location>
        <begin position="69"/>
        <end position="89"/>
    </location>
</feature>
<reference evidence="4" key="1">
    <citation type="journal article" date="2014" name="Nat. Genet.">
        <title>Genome of the human hookworm Necator americanus.</title>
        <authorList>
            <person name="Tang Y.T."/>
            <person name="Gao X."/>
            <person name="Rosa B.A."/>
            <person name="Abubucker S."/>
            <person name="Hallsworth-Pepin K."/>
            <person name="Martin J."/>
            <person name="Tyagi R."/>
            <person name="Heizer E."/>
            <person name="Zhang X."/>
            <person name="Bhonagiri-Palsikar V."/>
            <person name="Minx P."/>
            <person name="Warren W.C."/>
            <person name="Wang Q."/>
            <person name="Zhan B."/>
            <person name="Hotez P.J."/>
            <person name="Sternberg P.W."/>
            <person name="Dougall A."/>
            <person name="Gaze S.T."/>
            <person name="Mulvenna J."/>
            <person name="Sotillo J."/>
            <person name="Ranganathan S."/>
            <person name="Rabelo E.M."/>
            <person name="Wilson R.K."/>
            <person name="Felgner P.L."/>
            <person name="Bethony J."/>
            <person name="Hawdon J.M."/>
            <person name="Gasser R.B."/>
            <person name="Loukas A."/>
            <person name="Mitreva M."/>
        </authorList>
    </citation>
    <scope>NUCLEOTIDE SEQUENCE [LARGE SCALE GENOMIC DNA]</scope>
</reference>
<dbReference type="EMBL" id="KI657466">
    <property type="protein sequence ID" value="ETN86974.1"/>
    <property type="molecule type" value="Genomic_DNA"/>
</dbReference>